<feature type="domain" description="Bacterial spore germination immunoglobulin-like" evidence="3">
    <location>
        <begin position="62"/>
        <end position="147"/>
    </location>
</feature>
<feature type="domain" description="Bacterial spore germination immunoglobulin-like" evidence="3">
    <location>
        <begin position="165"/>
        <end position="251"/>
    </location>
</feature>
<feature type="compositionally biased region" description="Low complexity" evidence="1">
    <location>
        <begin position="31"/>
        <end position="58"/>
    </location>
</feature>
<evidence type="ECO:0000313" key="4">
    <source>
        <dbReference type="EMBL" id="TFD93511.1"/>
    </source>
</evidence>
<evidence type="ECO:0000313" key="5">
    <source>
        <dbReference type="Proteomes" id="UP000298468"/>
    </source>
</evidence>
<evidence type="ECO:0000256" key="2">
    <source>
        <dbReference type="SAM" id="SignalP"/>
    </source>
</evidence>
<gene>
    <name evidence="4" type="ORF">E3T61_05350</name>
</gene>
<protein>
    <recommendedName>
        <fullName evidence="3">Bacterial spore germination immunoglobulin-like domain-containing protein</fullName>
    </recommendedName>
</protein>
<comment type="caution">
    <text evidence="4">The sequence shown here is derived from an EMBL/GenBank/DDBJ whole genome shotgun (WGS) entry which is preliminary data.</text>
</comment>
<dbReference type="Pfam" id="PF10648">
    <property type="entry name" value="Gmad2"/>
    <property type="match status" value="2"/>
</dbReference>
<dbReference type="InterPro" id="IPR018911">
    <property type="entry name" value="Gmad2_Ig-like_dom"/>
</dbReference>
<reference evidence="4 5" key="1">
    <citation type="submission" date="2019-03" db="EMBL/GenBank/DDBJ databases">
        <title>Genomics of glacier-inhabiting Cryobacterium strains.</title>
        <authorList>
            <person name="Liu Q."/>
            <person name="Xin Y.-H."/>
        </authorList>
    </citation>
    <scope>NUCLEOTIDE SEQUENCE [LARGE SCALE GENOMIC DNA]</scope>
    <source>
        <strain evidence="4 5">Sr59</strain>
    </source>
</reference>
<sequence>MNSSRSPRSGRRPTALLAALLVLPMAACAPGPAPTPTGTNSGTAPTNTAPTNTETPSAGPAITIDSPVADSPVTIPVSARGTADTVEAALVIDLLDEAGQTLCVRHLTATSGSGTAGTWQSDLAFPPPENEEAVTLRAYELSAEDGSETNVVERSLTLTPERPPIIITTPACGASVAPGGTLEVTGRAMVPEAQFTLELRDPAGAAVLTQQVLAASGTEESDFSSTLSVPAGLAAGFYDLVGFDNSLKDGSVQYEFPVQLLVQ</sequence>
<evidence type="ECO:0000256" key="1">
    <source>
        <dbReference type="SAM" id="MobiDB-lite"/>
    </source>
</evidence>
<dbReference type="Proteomes" id="UP000298468">
    <property type="component" value="Unassembled WGS sequence"/>
</dbReference>
<keyword evidence="2" id="KW-0732">Signal</keyword>
<dbReference type="OrthoDB" id="5116042at2"/>
<dbReference type="EMBL" id="SOHM01000008">
    <property type="protein sequence ID" value="TFD93511.1"/>
    <property type="molecule type" value="Genomic_DNA"/>
</dbReference>
<feature type="signal peptide" evidence="2">
    <location>
        <begin position="1"/>
        <end position="29"/>
    </location>
</feature>
<dbReference type="AlphaFoldDB" id="A0A4R9BYE4"/>
<name>A0A4R9BYE4_9MICO</name>
<proteinExistence type="predicted"/>
<organism evidence="4 5">
    <name type="scientific">Cryobacterium lactosi</name>
    <dbReference type="NCBI Taxonomy" id="1259202"/>
    <lineage>
        <taxon>Bacteria</taxon>
        <taxon>Bacillati</taxon>
        <taxon>Actinomycetota</taxon>
        <taxon>Actinomycetes</taxon>
        <taxon>Micrococcales</taxon>
        <taxon>Microbacteriaceae</taxon>
        <taxon>Cryobacterium</taxon>
    </lineage>
</organism>
<feature type="chain" id="PRO_5038864128" description="Bacterial spore germination immunoglobulin-like domain-containing protein" evidence="2">
    <location>
        <begin position="30"/>
        <end position="263"/>
    </location>
</feature>
<keyword evidence="5" id="KW-1185">Reference proteome</keyword>
<feature type="region of interest" description="Disordered" evidence="1">
    <location>
        <begin position="31"/>
        <end position="70"/>
    </location>
</feature>
<dbReference type="RefSeq" id="WP_134639850.1">
    <property type="nucleotide sequence ID" value="NZ_SOHM01000008.1"/>
</dbReference>
<accession>A0A4R9BYE4</accession>
<evidence type="ECO:0000259" key="3">
    <source>
        <dbReference type="Pfam" id="PF10648"/>
    </source>
</evidence>